<name>A0A343TGD5_9EURY</name>
<reference evidence="10" key="1">
    <citation type="submission" date="2017-11" db="EMBL/GenBank/DDBJ databases">
        <title>Phenotypic and genomic properties of facultatively anaerobic sulfur-reducing natronoarchaea from hypersaline soda lakes.</title>
        <authorList>
            <person name="Sorokin D.Y."/>
            <person name="Kublanov I.V."/>
            <person name="Roman P."/>
            <person name="Sinninghe Damste J.S."/>
            <person name="Golyshin P.N."/>
            <person name="Rojo D."/>
            <person name="Ciordia S."/>
            <person name="Mena M.D.C."/>
            <person name="Ferrer M."/>
            <person name="Messina E."/>
            <person name="Smedile F."/>
            <person name="La Spada G."/>
            <person name="La Cono V."/>
            <person name="Yakimov M.M."/>
        </authorList>
    </citation>
    <scope>NUCLEOTIDE SEQUENCE [LARGE SCALE GENOMIC DNA]</scope>
    <source>
        <strain evidence="10">AArc-Sl</strain>
    </source>
</reference>
<feature type="binding site" evidence="7">
    <location>
        <position position="28"/>
    </location>
    <ligand>
        <name>ATP</name>
        <dbReference type="ChEBI" id="CHEBI:30616"/>
    </ligand>
</feature>
<evidence type="ECO:0000256" key="8">
    <source>
        <dbReference type="SAM" id="MobiDB-lite"/>
    </source>
</evidence>
<evidence type="ECO:0000256" key="6">
    <source>
        <dbReference type="ARBA" id="ARBA00022840"/>
    </source>
</evidence>
<evidence type="ECO:0000256" key="5">
    <source>
        <dbReference type="ARBA" id="ARBA00022777"/>
    </source>
</evidence>
<dbReference type="PANTHER" id="PTHR12595">
    <property type="entry name" value="POS9-ACTIVATING FACTOR FAP7-RELATED"/>
    <property type="match status" value="1"/>
</dbReference>
<dbReference type="GO" id="GO:0042274">
    <property type="term" value="P:ribosomal small subunit biogenesis"/>
    <property type="evidence" value="ECO:0007669"/>
    <property type="project" value="UniProtKB-UniRule"/>
</dbReference>
<comment type="similarity">
    <text evidence="7">Belongs to the adenylate kinase family. AK6 subfamily.</text>
</comment>
<comment type="subunit">
    <text evidence="7">Interacts with uS11. Not a structural component of 40S pre-ribosomes, but transiently interacts with them by binding to uS11.</text>
</comment>
<evidence type="ECO:0000313" key="10">
    <source>
        <dbReference type="Proteomes" id="UP000263012"/>
    </source>
</evidence>
<proteinExistence type="inferred from homology"/>
<dbReference type="PANTHER" id="PTHR12595:SF0">
    <property type="entry name" value="ADENYLATE KINASE ISOENZYME 6"/>
    <property type="match status" value="1"/>
</dbReference>
<protein>
    <recommendedName>
        <fullName evidence="7">Putative adenylate kinase</fullName>
        <shortName evidence="7">AK</shortName>
        <ecNumber evidence="7">2.7.4.3</ecNumber>
    </recommendedName>
    <alternativeName>
        <fullName evidence="7">ATP-AMP transphosphorylase</fullName>
    </alternativeName>
</protein>
<organism evidence="9 10">
    <name type="scientific">Halalkaliarchaeum desulfuricum</name>
    <dbReference type="NCBI Taxonomy" id="2055893"/>
    <lineage>
        <taxon>Archaea</taxon>
        <taxon>Methanobacteriati</taxon>
        <taxon>Methanobacteriota</taxon>
        <taxon>Stenosarchaea group</taxon>
        <taxon>Halobacteria</taxon>
        <taxon>Halobacteriales</taxon>
        <taxon>Haloferacaceae</taxon>
        <taxon>Halalkaliarchaeum</taxon>
    </lineage>
</organism>
<keyword evidence="3 7" id="KW-0808">Transferase</keyword>
<evidence type="ECO:0000256" key="3">
    <source>
        <dbReference type="ARBA" id="ARBA00022679"/>
    </source>
</evidence>
<comment type="catalytic activity">
    <reaction evidence="7">
        <text>AMP + ATP = 2 ADP</text>
        <dbReference type="Rhea" id="RHEA:12973"/>
        <dbReference type="ChEBI" id="CHEBI:30616"/>
        <dbReference type="ChEBI" id="CHEBI:456215"/>
        <dbReference type="ChEBI" id="CHEBI:456216"/>
        <dbReference type="EC" id="2.7.4.3"/>
    </reaction>
</comment>
<comment type="caution">
    <text evidence="7">Lacks conserved residue(s) required for the propagation of feature annotation.</text>
</comment>
<dbReference type="SUPFAM" id="SSF52540">
    <property type="entry name" value="P-loop containing nucleoside triphosphate hydrolases"/>
    <property type="match status" value="1"/>
</dbReference>
<dbReference type="KEGG" id="hdf:AArcSl_0506"/>
<dbReference type="Proteomes" id="UP000263012">
    <property type="component" value="Chromosome"/>
</dbReference>
<feature type="binding site" evidence="7">
    <location>
        <position position="33"/>
    </location>
    <ligand>
        <name>ATP</name>
        <dbReference type="ChEBI" id="CHEBI:30616"/>
    </ligand>
</feature>
<keyword evidence="1 7" id="KW-0690">Ribosome biogenesis</keyword>
<dbReference type="Gene3D" id="3.40.50.300">
    <property type="entry name" value="P-loop containing nucleotide triphosphate hydrolases"/>
    <property type="match status" value="1"/>
</dbReference>
<evidence type="ECO:0000256" key="1">
    <source>
        <dbReference type="ARBA" id="ARBA00022517"/>
    </source>
</evidence>
<gene>
    <name evidence="9" type="primary">fap7</name>
    <name evidence="9" type="ORF">AArcSl_0506</name>
</gene>
<sequence>MADRTDGGDELSPPGTRARRIVVTGTPGTGKTSATEQVAEVGDLDIDVVHLNDLVKAEGLWTDRDEERDTLVVDLGAVRDRLGDWDGIVESHVAHHLEADRVVVLRCRPDVLEERLLNRGESPGKARENRESEALDVILSEAVERHGRASVYEIDTTDRSSSAVAEEIVAVVLGKRAPGAGEVDYLEYLPGGIDG</sequence>
<evidence type="ECO:0000256" key="7">
    <source>
        <dbReference type="HAMAP-Rule" id="MF_00039"/>
    </source>
</evidence>
<dbReference type="AlphaFoldDB" id="A0A343TGD5"/>
<keyword evidence="5 7" id="KW-0418">Kinase</keyword>
<feature type="region of interest" description="Disordered" evidence="8">
    <location>
        <begin position="1"/>
        <end position="34"/>
    </location>
</feature>
<feature type="binding site" evidence="7">
    <location>
        <position position="32"/>
    </location>
    <ligand>
        <name>ATP</name>
        <dbReference type="ChEBI" id="CHEBI:30616"/>
    </ligand>
</feature>
<feature type="binding site" evidence="7">
    <location>
        <position position="30"/>
    </location>
    <ligand>
        <name>ATP</name>
        <dbReference type="ChEBI" id="CHEBI:30616"/>
    </ligand>
</feature>
<dbReference type="GO" id="GO:0005524">
    <property type="term" value="F:ATP binding"/>
    <property type="evidence" value="ECO:0007669"/>
    <property type="project" value="UniProtKB-UniRule"/>
</dbReference>
<dbReference type="RefSeq" id="WP_245883337.1">
    <property type="nucleotide sequence ID" value="NZ_CP025066.1"/>
</dbReference>
<keyword evidence="2 7" id="KW-0698">rRNA processing</keyword>
<evidence type="ECO:0000256" key="2">
    <source>
        <dbReference type="ARBA" id="ARBA00022552"/>
    </source>
</evidence>
<feature type="binding site" evidence="7">
    <location>
        <position position="31"/>
    </location>
    <ligand>
        <name>ATP</name>
        <dbReference type="ChEBI" id="CHEBI:30616"/>
    </ligand>
</feature>
<evidence type="ECO:0000256" key="4">
    <source>
        <dbReference type="ARBA" id="ARBA00022741"/>
    </source>
</evidence>
<evidence type="ECO:0000313" key="9">
    <source>
        <dbReference type="EMBL" id="AUX08157.1"/>
    </source>
</evidence>
<dbReference type="EMBL" id="CP025066">
    <property type="protein sequence ID" value="AUX08157.1"/>
    <property type="molecule type" value="Genomic_DNA"/>
</dbReference>
<keyword evidence="4 7" id="KW-0547">Nucleotide-binding</keyword>
<keyword evidence="6 7" id="KW-0067">ATP-binding</keyword>
<dbReference type="EC" id="2.7.4.3" evidence="7"/>
<dbReference type="InterPro" id="IPR020618">
    <property type="entry name" value="Adenyl_kinase_AK6"/>
</dbReference>
<dbReference type="HAMAP" id="MF_00039">
    <property type="entry name" value="Adenylate_kinase_AK6"/>
    <property type="match status" value="1"/>
</dbReference>
<dbReference type="GO" id="GO:0004017">
    <property type="term" value="F:AMP kinase activity"/>
    <property type="evidence" value="ECO:0007669"/>
    <property type="project" value="UniProtKB-UniRule"/>
</dbReference>
<accession>A0A343TGD5</accession>
<comment type="catalytic activity">
    <reaction evidence="7">
        <text>ATP + H2O = ADP + phosphate + H(+)</text>
        <dbReference type="Rhea" id="RHEA:13065"/>
        <dbReference type="ChEBI" id="CHEBI:15377"/>
        <dbReference type="ChEBI" id="CHEBI:15378"/>
        <dbReference type="ChEBI" id="CHEBI:30616"/>
        <dbReference type="ChEBI" id="CHEBI:43474"/>
        <dbReference type="ChEBI" id="CHEBI:456216"/>
    </reaction>
</comment>
<dbReference type="GO" id="GO:0006364">
    <property type="term" value="P:rRNA processing"/>
    <property type="evidence" value="ECO:0007669"/>
    <property type="project" value="UniProtKB-KW"/>
</dbReference>
<dbReference type="GeneID" id="37876843"/>
<feature type="binding site" evidence="7">
    <location>
        <position position="119"/>
    </location>
    <ligand>
        <name>ATP</name>
        <dbReference type="ChEBI" id="CHEBI:30616"/>
    </ligand>
</feature>
<dbReference type="InterPro" id="IPR027417">
    <property type="entry name" value="P-loop_NTPase"/>
</dbReference>
<feature type="region of interest" description="LID" evidence="7">
    <location>
        <begin position="118"/>
        <end position="128"/>
    </location>
</feature>
<keyword evidence="10" id="KW-1185">Reference proteome</keyword>
<dbReference type="GO" id="GO:0016887">
    <property type="term" value="F:ATP hydrolysis activity"/>
    <property type="evidence" value="ECO:0007669"/>
    <property type="project" value="InterPro"/>
</dbReference>
<dbReference type="Pfam" id="PF13238">
    <property type="entry name" value="AAA_18"/>
    <property type="match status" value="1"/>
</dbReference>
<comment type="function">
    <text evidence="7">Broad-specificity nucleoside monophosphate (NMP) kinase that catalyzes the reversible transfer of the terminal phosphate group between nucleoside triphosphates and monophosphates. Has also ATPase activity. Involved in the late maturation steps of the 30S ribosomal particles, specifically 16S rRNA maturation. While NMP activity is not required for ribosome maturation, ATPase activity is. Associates transiently with small ribosomal subunit protein uS11. ATP hydrolysis breaks the interaction with uS11. May temporarily remove uS11 from the ribosome to enable a conformational change of the ribosomal RNA that is needed for the final maturation step of the small ribosomal subunit.</text>
</comment>